<reference evidence="3" key="1">
    <citation type="submission" date="2020-10" db="EMBL/GenBank/DDBJ databases">
        <authorList>
            <person name="Kikuchi T."/>
        </authorList>
    </citation>
    <scope>NUCLEOTIDE SEQUENCE</scope>
    <source>
        <strain evidence="3">NKZ352</strain>
    </source>
</reference>
<feature type="compositionally biased region" description="Polar residues" evidence="1">
    <location>
        <begin position="240"/>
        <end position="252"/>
    </location>
</feature>
<dbReference type="OrthoDB" id="2135488at2759"/>
<evidence type="ECO:0000259" key="2">
    <source>
        <dbReference type="PROSITE" id="PS51838"/>
    </source>
</evidence>
<organism evidence="3 4">
    <name type="scientific">Caenorhabditis auriculariae</name>
    <dbReference type="NCBI Taxonomy" id="2777116"/>
    <lineage>
        <taxon>Eukaryota</taxon>
        <taxon>Metazoa</taxon>
        <taxon>Ecdysozoa</taxon>
        <taxon>Nematoda</taxon>
        <taxon>Chromadorea</taxon>
        <taxon>Rhabditida</taxon>
        <taxon>Rhabditina</taxon>
        <taxon>Rhabditomorpha</taxon>
        <taxon>Rhabditoidea</taxon>
        <taxon>Rhabditidae</taxon>
        <taxon>Peloderinae</taxon>
        <taxon>Caenorhabditis</taxon>
    </lineage>
</organism>
<dbReference type="InterPro" id="IPR056557">
    <property type="entry name" value="NELF-A_N"/>
</dbReference>
<evidence type="ECO:0000313" key="3">
    <source>
        <dbReference type="EMBL" id="CAD6185003.1"/>
    </source>
</evidence>
<gene>
    <name evidence="3" type="ORF">CAUJ_LOCUS922</name>
</gene>
<feature type="region of interest" description="Disordered" evidence="1">
    <location>
        <begin position="232"/>
        <end position="267"/>
    </location>
</feature>
<feature type="compositionally biased region" description="Basic and acidic residues" evidence="1">
    <location>
        <begin position="254"/>
        <end position="267"/>
    </location>
</feature>
<dbReference type="Proteomes" id="UP000835052">
    <property type="component" value="Unassembled WGS sequence"/>
</dbReference>
<sequence length="279" mass="31521">MDEPFVFQSPAFLQQAQAAQLKDEELVSWLEKKFGDTTYWEANSNSSIISREMLDELQNCFQRLATTTKLKIVLAVFYIAPKNLIAWKETIKSFLELAGRDADDWVETISKIYLSLPFVGVPLAEDDQSEEFQKALGEILEKIPPQISELGLEILPKSYRSTSQIVIQGAFGTQSEPEKHFTIKKKPKSYTFQLEVEKLAEAQQALKLKHGGNIVSTTVPIKMRSTARKADNNLPMVGIPTQNSLKLNSGFTNEPKKSSKDSFRKRKEEPCSLIFVISQ</sequence>
<dbReference type="PROSITE" id="PS51838">
    <property type="entry name" value="HDAG"/>
    <property type="match status" value="1"/>
</dbReference>
<evidence type="ECO:0000256" key="1">
    <source>
        <dbReference type="SAM" id="MobiDB-lite"/>
    </source>
</evidence>
<feature type="domain" description="HDAg" evidence="2">
    <location>
        <begin position="105"/>
        <end position="272"/>
    </location>
</feature>
<comment type="caution">
    <text evidence="3">The sequence shown here is derived from an EMBL/GenBank/DDBJ whole genome shotgun (WGS) entry which is preliminary data.</text>
</comment>
<dbReference type="EMBL" id="CAJGYM010000002">
    <property type="protein sequence ID" value="CAD6185003.1"/>
    <property type="molecule type" value="Genomic_DNA"/>
</dbReference>
<protein>
    <recommendedName>
        <fullName evidence="2">HDAg domain-containing protein</fullName>
    </recommendedName>
</protein>
<accession>A0A8S1GQT7</accession>
<evidence type="ECO:0000313" key="4">
    <source>
        <dbReference type="Proteomes" id="UP000835052"/>
    </source>
</evidence>
<keyword evidence="4" id="KW-1185">Reference proteome</keyword>
<dbReference type="Pfam" id="PF23553">
    <property type="entry name" value="NELF-A_N"/>
    <property type="match status" value="1"/>
</dbReference>
<proteinExistence type="predicted"/>
<name>A0A8S1GQT7_9PELO</name>
<dbReference type="AlphaFoldDB" id="A0A8S1GQT7"/>
<dbReference type="InterPro" id="IPR037517">
    <property type="entry name" value="HDAG_dom"/>
</dbReference>